<evidence type="ECO:0000256" key="1">
    <source>
        <dbReference type="SAM" id="MobiDB-lite"/>
    </source>
</evidence>
<feature type="region of interest" description="Disordered" evidence="1">
    <location>
        <begin position="1"/>
        <end position="26"/>
    </location>
</feature>
<evidence type="ECO:0000313" key="3">
    <source>
        <dbReference type="Proteomes" id="UP000800035"/>
    </source>
</evidence>
<keyword evidence="3" id="KW-1185">Reference proteome</keyword>
<name>A0A6A5TEM3_9PLEO</name>
<feature type="compositionally biased region" description="Polar residues" evidence="1">
    <location>
        <begin position="284"/>
        <end position="293"/>
    </location>
</feature>
<feature type="compositionally biased region" description="Basic and acidic residues" evidence="1">
    <location>
        <begin position="294"/>
        <end position="303"/>
    </location>
</feature>
<dbReference type="AlphaFoldDB" id="A0A6A5TEM3"/>
<evidence type="ECO:0000313" key="2">
    <source>
        <dbReference type="EMBL" id="KAF1951265.1"/>
    </source>
</evidence>
<gene>
    <name evidence="2" type="ORF">CC80DRAFT_509125</name>
</gene>
<proteinExistence type="predicted"/>
<dbReference type="EMBL" id="ML977019">
    <property type="protein sequence ID" value="KAF1951265.1"/>
    <property type="molecule type" value="Genomic_DNA"/>
</dbReference>
<feature type="compositionally biased region" description="Polar residues" evidence="1">
    <location>
        <begin position="256"/>
        <end position="274"/>
    </location>
</feature>
<reference evidence="2" key="1">
    <citation type="journal article" date="2020" name="Stud. Mycol.">
        <title>101 Dothideomycetes genomes: a test case for predicting lifestyles and emergence of pathogens.</title>
        <authorList>
            <person name="Haridas S."/>
            <person name="Albert R."/>
            <person name="Binder M."/>
            <person name="Bloem J."/>
            <person name="Labutti K."/>
            <person name="Salamov A."/>
            <person name="Andreopoulos B."/>
            <person name="Baker S."/>
            <person name="Barry K."/>
            <person name="Bills G."/>
            <person name="Bluhm B."/>
            <person name="Cannon C."/>
            <person name="Castanera R."/>
            <person name="Culley D."/>
            <person name="Daum C."/>
            <person name="Ezra D."/>
            <person name="Gonzalez J."/>
            <person name="Henrissat B."/>
            <person name="Kuo A."/>
            <person name="Liang C."/>
            <person name="Lipzen A."/>
            <person name="Lutzoni F."/>
            <person name="Magnuson J."/>
            <person name="Mondo S."/>
            <person name="Nolan M."/>
            <person name="Ohm R."/>
            <person name="Pangilinan J."/>
            <person name="Park H.-J."/>
            <person name="Ramirez L."/>
            <person name="Alfaro M."/>
            <person name="Sun H."/>
            <person name="Tritt A."/>
            <person name="Yoshinaga Y."/>
            <person name="Zwiers L.-H."/>
            <person name="Turgeon B."/>
            <person name="Goodwin S."/>
            <person name="Spatafora J."/>
            <person name="Crous P."/>
            <person name="Grigoriev I."/>
        </authorList>
    </citation>
    <scope>NUCLEOTIDE SEQUENCE</scope>
    <source>
        <strain evidence="2">CBS 675.92</strain>
    </source>
</reference>
<protein>
    <submittedName>
        <fullName evidence="2">Uncharacterized protein</fullName>
    </submittedName>
</protein>
<sequence>MAQVHFHIRDPRKSSNSNDTPDFSPGAMNERVSSILQAHEFKTALDYAHFEDLEMHVKSQLETRGVVKCVRGDASARYWDLVAWDIGLLLFQDGRFSIGSLGIHELSLQHLRAAKGDTIPPYPIHDATARLLASVQVTDKTQHEGRLLRAAAETVSDIRPRVRQSYQNHKALREDLLAQISESAIDFSRFTRNANRDYKSDVAWQIGHAMWSLRWTSLKDNPGLPRIRPTHQNKGMSGNRREDSQTATCKDREGSARSTPLNGIPAANTSFGNDRNQERLVQPLVTSTTSPQLRQREEIKASKPLELPPSHSEVEEATPSTFNEDPSPSIAPPDNTSLNA</sequence>
<dbReference type="Proteomes" id="UP000800035">
    <property type="component" value="Unassembled WGS sequence"/>
</dbReference>
<accession>A0A6A5TEM3</accession>
<feature type="region of interest" description="Disordered" evidence="1">
    <location>
        <begin position="220"/>
        <end position="340"/>
    </location>
</feature>
<feature type="compositionally biased region" description="Basic and acidic residues" evidence="1">
    <location>
        <begin position="239"/>
        <end position="255"/>
    </location>
</feature>
<organism evidence="2 3">
    <name type="scientific">Byssothecium circinans</name>
    <dbReference type="NCBI Taxonomy" id="147558"/>
    <lineage>
        <taxon>Eukaryota</taxon>
        <taxon>Fungi</taxon>
        <taxon>Dikarya</taxon>
        <taxon>Ascomycota</taxon>
        <taxon>Pezizomycotina</taxon>
        <taxon>Dothideomycetes</taxon>
        <taxon>Pleosporomycetidae</taxon>
        <taxon>Pleosporales</taxon>
        <taxon>Massarineae</taxon>
        <taxon>Massarinaceae</taxon>
        <taxon>Byssothecium</taxon>
    </lineage>
</organism>